<evidence type="ECO:0008006" key="4">
    <source>
        <dbReference type="Google" id="ProtNLM"/>
    </source>
</evidence>
<dbReference type="Gene3D" id="3.90.1140.10">
    <property type="entry name" value="Cyclic phosphodiesterase"/>
    <property type="match status" value="1"/>
</dbReference>
<dbReference type="EMBL" id="NAJO01000003">
    <property type="protein sequence ID" value="OQO13464.1"/>
    <property type="molecule type" value="Genomic_DNA"/>
</dbReference>
<dbReference type="STRING" id="1507870.A0A1V8TQ76"/>
<name>A0A1V8TQ76_9PEZI</name>
<dbReference type="OrthoDB" id="5364416at2759"/>
<dbReference type="InParanoid" id="A0A1V8TQ76"/>
<proteinExistence type="predicted"/>
<gene>
    <name evidence="2" type="ORF">B0A48_01692</name>
</gene>
<evidence type="ECO:0000313" key="2">
    <source>
        <dbReference type="EMBL" id="OQO13464.1"/>
    </source>
</evidence>
<evidence type="ECO:0000313" key="3">
    <source>
        <dbReference type="Proteomes" id="UP000192596"/>
    </source>
</evidence>
<reference evidence="3" key="1">
    <citation type="submission" date="2017-03" db="EMBL/GenBank/DDBJ databases">
        <title>Genomes of endolithic fungi from Antarctica.</title>
        <authorList>
            <person name="Coleine C."/>
            <person name="Masonjones S."/>
            <person name="Stajich J.E."/>
        </authorList>
    </citation>
    <scope>NUCLEOTIDE SEQUENCE [LARGE SCALE GENOMIC DNA]</scope>
    <source>
        <strain evidence="3">CCFEE 5527</strain>
    </source>
</reference>
<feature type="region of interest" description="Disordered" evidence="1">
    <location>
        <begin position="1"/>
        <end position="60"/>
    </location>
</feature>
<accession>A0A1V8TQ76</accession>
<comment type="caution">
    <text evidence="2">The sequence shown here is derived from an EMBL/GenBank/DDBJ whole genome shotgun (WGS) entry which is preliminary data.</text>
</comment>
<evidence type="ECO:0000256" key="1">
    <source>
        <dbReference type="SAM" id="MobiDB-lite"/>
    </source>
</evidence>
<organism evidence="2 3">
    <name type="scientific">Cryoendolithus antarcticus</name>
    <dbReference type="NCBI Taxonomy" id="1507870"/>
    <lineage>
        <taxon>Eukaryota</taxon>
        <taxon>Fungi</taxon>
        <taxon>Dikarya</taxon>
        <taxon>Ascomycota</taxon>
        <taxon>Pezizomycotina</taxon>
        <taxon>Dothideomycetes</taxon>
        <taxon>Dothideomycetidae</taxon>
        <taxon>Cladosporiales</taxon>
        <taxon>Cladosporiaceae</taxon>
        <taxon>Cryoendolithus</taxon>
    </lineage>
</organism>
<feature type="compositionally biased region" description="Polar residues" evidence="1">
    <location>
        <begin position="10"/>
        <end position="28"/>
    </location>
</feature>
<dbReference type="Pfam" id="PF13563">
    <property type="entry name" value="2_5_RNA_ligase2"/>
    <property type="match status" value="1"/>
</dbReference>
<sequence length="245" mass="27264">MASGAAKSWASITSQNLPRQDANTSAKQTPIPAYPTIAEVSAPPRIKRSPSPSHVPRTQSKDENVYILTLATDVRHHKAMTALRNQYFPTKLNKLAAHLTLFHALPGSLLESNIIPHIETVAAQTKQFDVHAAKPFRMKHGFAISVPKAEGGAAAQAVHAELQQKWADDGFLSEQDRGGCRVHYTIMNKVDEEADVAKAFEEVSDEWKGDWGTVEGLSLWRYERGWWKLQRKFEFAKKADGHNAT</sequence>
<dbReference type="AlphaFoldDB" id="A0A1V8TQ76"/>
<keyword evidence="3" id="KW-1185">Reference proteome</keyword>
<protein>
    <recommendedName>
        <fullName evidence="4">Phosphoesterase HXTX domain-containing protein</fullName>
    </recommendedName>
</protein>
<dbReference type="Proteomes" id="UP000192596">
    <property type="component" value="Unassembled WGS sequence"/>
</dbReference>